<dbReference type="Gene3D" id="3.40.50.1820">
    <property type="entry name" value="alpha/beta hydrolase"/>
    <property type="match status" value="1"/>
</dbReference>
<evidence type="ECO:0000313" key="3">
    <source>
        <dbReference type="Proteomes" id="UP000095349"/>
    </source>
</evidence>
<evidence type="ECO:0000256" key="1">
    <source>
        <dbReference type="SAM" id="MobiDB-lite"/>
    </source>
</evidence>
<evidence type="ECO:0000313" key="2">
    <source>
        <dbReference type="EMBL" id="AOT61691.1"/>
    </source>
</evidence>
<dbReference type="OrthoDB" id="3483116at2"/>
<feature type="region of interest" description="Disordered" evidence="1">
    <location>
        <begin position="47"/>
        <end position="180"/>
    </location>
</feature>
<feature type="compositionally biased region" description="Low complexity" evidence="1">
    <location>
        <begin position="123"/>
        <end position="137"/>
    </location>
</feature>
<evidence type="ECO:0008006" key="4">
    <source>
        <dbReference type="Google" id="ProtNLM"/>
    </source>
</evidence>
<dbReference type="RefSeq" id="WP_051839533.1">
    <property type="nucleotide sequence ID" value="NZ_CP017316.1"/>
</dbReference>
<dbReference type="Proteomes" id="UP000095349">
    <property type="component" value="Chromosome"/>
</dbReference>
<gene>
    <name evidence="2" type="ORF">A4G23_04580</name>
</gene>
<dbReference type="KEGG" id="srn:A4G23_04580"/>
<feature type="compositionally biased region" description="Low complexity" evidence="1">
    <location>
        <begin position="103"/>
        <end position="115"/>
    </location>
</feature>
<proteinExistence type="predicted"/>
<name>A0A1D8G8A9_9ACTN</name>
<dbReference type="AlphaFoldDB" id="A0A1D8G8A9"/>
<reference evidence="2 3" key="1">
    <citation type="submission" date="2016-09" db="EMBL/GenBank/DDBJ databases">
        <title>Streptomyces rubrolavendulae MJM4426 Genome sequencing and assembly.</title>
        <authorList>
            <person name="Kim J.-G."/>
        </authorList>
    </citation>
    <scope>NUCLEOTIDE SEQUENCE [LARGE SCALE GENOMIC DNA]</scope>
    <source>
        <strain evidence="2 3">MJM4426</strain>
    </source>
</reference>
<feature type="compositionally biased region" description="Low complexity" evidence="1">
    <location>
        <begin position="166"/>
        <end position="175"/>
    </location>
</feature>
<dbReference type="EMBL" id="CP017316">
    <property type="protein sequence ID" value="AOT61691.1"/>
    <property type="molecule type" value="Genomic_DNA"/>
</dbReference>
<keyword evidence="3" id="KW-1185">Reference proteome</keyword>
<feature type="compositionally biased region" description="Basic and acidic residues" evidence="1">
    <location>
        <begin position="50"/>
        <end position="60"/>
    </location>
</feature>
<dbReference type="GeneID" id="91407089"/>
<dbReference type="SUPFAM" id="SSF53474">
    <property type="entry name" value="alpha/beta-Hydrolases"/>
    <property type="match status" value="1"/>
</dbReference>
<dbReference type="STRING" id="285473.A4G23_04580"/>
<sequence length="389" mass="39360">MRPRIVYVHGCGPKPRADLLRAEWDRALLGRDANGTSHLAYWAPLLHPEPLPDREPDPMEGRPGAAARAEAGAAGGAAGTRDAGAVGGENAESFPPPLEDPARFVARVAAEAAEAARGRAGRPDGTTPGGTTPDSAASDGPAPDRAASSGTAPDRAASGGTGGEAAGTAEGRAPGRAGGGALDGWLRDMAYLAEALALAEEPRPGPGAEPLPSAPSLARPGRTALFRNLVRRVYQDVHAYFLGGAGPAVRQAVADALDAAEAGRAADGGGPLVVVGHGPGSVAAYEVLAERGQPVDLFVTIGSPLGSAEVQGCLAAPPAVPSGTALWLNASDARDLVALDHTLRPDFAPPGRVTDVLVRNASAHHHGAADYLRDPLVRGPVHRVLGRIA</sequence>
<dbReference type="InterPro" id="IPR029058">
    <property type="entry name" value="AB_hydrolase_fold"/>
</dbReference>
<feature type="compositionally biased region" description="Low complexity" evidence="1">
    <location>
        <begin position="61"/>
        <end position="72"/>
    </location>
</feature>
<dbReference type="PATRIC" id="fig|285473.5.peg.4816"/>
<accession>A0A1D8G8A9</accession>
<protein>
    <recommendedName>
        <fullName evidence="4">Alpha/beta hydrolase family protein</fullName>
    </recommendedName>
</protein>
<organism evidence="2 3">
    <name type="scientific">Streptomyces rubrolavendulae</name>
    <dbReference type="NCBI Taxonomy" id="285473"/>
    <lineage>
        <taxon>Bacteria</taxon>
        <taxon>Bacillati</taxon>
        <taxon>Actinomycetota</taxon>
        <taxon>Actinomycetes</taxon>
        <taxon>Kitasatosporales</taxon>
        <taxon>Streptomycetaceae</taxon>
        <taxon>Streptomyces</taxon>
    </lineage>
</organism>